<keyword evidence="1" id="KW-1133">Transmembrane helix</keyword>
<dbReference type="AlphaFoldDB" id="A0AAV4QBV7"/>
<dbReference type="EMBL" id="BPLQ01004122">
    <property type="protein sequence ID" value="GIY05717.1"/>
    <property type="molecule type" value="Genomic_DNA"/>
</dbReference>
<protein>
    <submittedName>
        <fullName evidence="2">Uncharacterized protein</fullName>
    </submittedName>
</protein>
<name>A0AAV4QBV7_9ARAC</name>
<accession>A0AAV4QBV7</accession>
<organism evidence="2 3">
    <name type="scientific">Caerostris darwini</name>
    <dbReference type="NCBI Taxonomy" id="1538125"/>
    <lineage>
        <taxon>Eukaryota</taxon>
        <taxon>Metazoa</taxon>
        <taxon>Ecdysozoa</taxon>
        <taxon>Arthropoda</taxon>
        <taxon>Chelicerata</taxon>
        <taxon>Arachnida</taxon>
        <taxon>Araneae</taxon>
        <taxon>Araneomorphae</taxon>
        <taxon>Entelegynae</taxon>
        <taxon>Araneoidea</taxon>
        <taxon>Araneidae</taxon>
        <taxon>Caerostris</taxon>
    </lineage>
</organism>
<evidence type="ECO:0000256" key="1">
    <source>
        <dbReference type="SAM" id="Phobius"/>
    </source>
</evidence>
<evidence type="ECO:0000313" key="2">
    <source>
        <dbReference type="EMBL" id="GIY05717.1"/>
    </source>
</evidence>
<reference evidence="2 3" key="1">
    <citation type="submission" date="2021-06" db="EMBL/GenBank/DDBJ databases">
        <title>Caerostris darwini draft genome.</title>
        <authorList>
            <person name="Kono N."/>
            <person name="Arakawa K."/>
        </authorList>
    </citation>
    <scope>NUCLEOTIDE SEQUENCE [LARGE SCALE GENOMIC DNA]</scope>
</reference>
<keyword evidence="3" id="KW-1185">Reference proteome</keyword>
<gene>
    <name evidence="2" type="ORF">CDAR_564811</name>
</gene>
<dbReference type="Proteomes" id="UP001054837">
    <property type="component" value="Unassembled WGS sequence"/>
</dbReference>
<comment type="caution">
    <text evidence="2">The sequence shown here is derived from an EMBL/GenBank/DDBJ whole genome shotgun (WGS) entry which is preliminary data.</text>
</comment>
<proteinExistence type="predicted"/>
<evidence type="ECO:0000313" key="3">
    <source>
        <dbReference type="Proteomes" id="UP001054837"/>
    </source>
</evidence>
<sequence length="100" mass="11606">MIRKTCMIPRPWKIGYFSQTILYFIWGSFIGFERTLMKADYPKPTFVEGPYSMSNSTWENCLTKPAYRSVSRDFKFEKSFSVMRRSASITKASTKCGEVG</sequence>
<keyword evidence="1" id="KW-0812">Transmembrane</keyword>
<feature type="transmembrane region" description="Helical" evidence="1">
    <location>
        <begin position="12"/>
        <end position="32"/>
    </location>
</feature>
<keyword evidence="1" id="KW-0472">Membrane</keyword>